<feature type="binding site" evidence="8">
    <location>
        <position position="254"/>
    </location>
    <ligand>
        <name>substrate</name>
    </ligand>
</feature>
<evidence type="ECO:0000256" key="2">
    <source>
        <dbReference type="ARBA" id="ARBA00011881"/>
    </source>
</evidence>
<feature type="domain" description="EF-hand" evidence="11">
    <location>
        <begin position="13"/>
        <end position="48"/>
    </location>
</feature>
<feature type="binding site" evidence="8">
    <location>
        <position position="339"/>
    </location>
    <ligand>
        <name>substrate</name>
    </ligand>
</feature>
<dbReference type="InterPro" id="IPR018247">
    <property type="entry name" value="EF_Hand_1_Ca_BS"/>
</dbReference>
<evidence type="ECO:0000259" key="11">
    <source>
        <dbReference type="PROSITE" id="PS50222"/>
    </source>
</evidence>
<dbReference type="InterPro" id="IPR015868">
    <property type="entry name" value="Glutaminase"/>
</dbReference>
<evidence type="ECO:0000313" key="12">
    <source>
        <dbReference type="EMBL" id="GGO35455.1"/>
    </source>
</evidence>
<dbReference type="Pfam" id="PF04960">
    <property type="entry name" value="Glutaminase"/>
    <property type="match status" value="1"/>
</dbReference>
<gene>
    <name evidence="8 12" type="primary">glsA</name>
    <name evidence="12" type="ORF">GCM10012286_06150</name>
</gene>
<evidence type="ECO:0000256" key="7">
    <source>
        <dbReference type="ARBA" id="ARBA00049534"/>
    </source>
</evidence>
<evidence type="ECO:0000256" key="6">
    <source>
        <dbReference type="ARBA" id="ARBA00023043"/>
    </source>
</evidence>
<sequence>MSRKSPQDPGAGTAEDALRPLFDAFDNDGNGTLSYGELTDRMRLVGILDDDPRITGLLSSTGDRRTELGFEEFVALVRETSGLLRRVVRDDLAVPDFAALAADVDGLHEELCAERGGAVADYIPQLAEVDPELFAIGVCSVDGQRHLVGDAHEPFCVQSVSKTVNYCLALDENGLWGTHEHVGWEPSGRSFNELALNPQGRPHNPMINAGAIMSASLIRPESSAADRFGHVAETWQRLAAGRRVGFSNSTYLSERDTADRNFALAYSMREQEAFPEGTDLQRTLEFYFQCCSIELDADMLAIVAASFANGGVCPLTGERVFSVDTVQHCLSLMTSCGMYDYSGEFAFSIGLPAKSGVSGALMIVIPQVMGICVWSPRLDEHGNCVRGVEFCRRFAQRYNVHPHDGSEVQSGKRDLGRRKDHTLVESALALCWAAGQGDLNEIRRLVASGADPDAADYDGRTPLHLAAGEGRVDVVKYLLNRGVRVAPRDRWEGTPLSDAQRSGHQETVDVLRAAGHPAEAVTTASSARGRSRASSRTRVATGTRKAAKRPTGTAVAG</sequence>
<dbReference type="InterPro" id="IPR036770">
    <property type="entry name" value="Ankyrin_rpt-contain_sf"/>
</dbReference>
<dbReference type="Gene3D" id="1.25.40.20">
    <property type="entry name" value="Ankyrin repeat-containing domain"/>
    <property type="match status" value="1"/>
</dbReference>
<feature type="region of interest" description="Disordered" evidence="10">
    <location>
        <begin position="518"/>
        <end position="557"/>
    </location>
</feature>
<dbReference type="NCBIfam" id="TIGR03814">
    <property type="entry name" value="Gln_ase"/>
    <property type="match status" value="1"/>
</dbReference>
<dbReference type="InterPro" id="IPR011992">
    <property type="entry name" value="EF-hand-dom_pair"/>
</dbReference>
<feature type="binding site" evidence="8">
    <location>
        <position position="357"/>
    </location>
    <ligand>
        <name>substrate</name>
    </ligand>
</feature>
<protein>
    <recommendedName>
        <fullName evidence="3 8">Glutaminase</fullName>
        <ecNumber evidence="3 8">3.5.1.2</ecNumber>
    </recommendedName>
</protein>
<keyword evidence="5 8" id="KW-0378">Hydrolase</keyword>
<dbReference type="PROSITE" id="PS50088">
    <property type="entry name" value="ANK_REPEAT"/>
    <property type="match status" value="1"/>
</dbReference>
<dbReference type="InterPro" id="IPR002110">
    <property type="entry name" value="Ankyrin_rpt"/>
</dbReference>
<proteinExistence type="inferred from homology"/>
<keyword evidence="4" id="KW-0677">Repeat</keyword>
<feature type="binding site" evidence="8">
    <location>
        <position position="159"/>
    </location>
    <ligand>
        <name>substrate</name>
    </ligand>
</feature>
<keyword evidence="8" id="KW-0007">Acetylation</keyword>
<evidence type="ECO:0000256" key="8">
    <source>
        <dbReference type="HAMAP-Rule" id="MF_00313"/>
    </source>
</evidence>
<dbReference type="SUPFAM" id="SSF48403">
    <property type="entry name" value="Ankyrin repeat"/>
    <property type="match status" value="1"/>
</dbReference>
<keyword evidence="13" id="KW-1185">Reference proteome</keyword>
<feature type="repeat" description="ANK" evidence="9">
    <location>
        <begin position="458"/>
        <end position="490"/>
    </location>
</feature>
<name>A0ABQ2LIZ9_9ACTN</name>
<evidence type="ECO:0000256" key="4">
    <source>
        <dbReference type="ARBA" id="ARBA00022737"/>
    </source>
</evidence>
<dbReference type="RefSeq" id="WP_189172674.1">
    <property type="nucleotide sequence ID" value="NZ_BMNG01000001.1"/>
</dbReference>
<dbReference type="InterPro" id="IPR041541">
    <property type="entry name" value="Glutaminase_EF-hand"/>
</dbReference>
<comment type="subunit">
    <text evidence="2 8">Homotetramer.</text>
</comment>
<evidence type="ECO:0000256" key="1">
    <source>
        <dbReference type="ARBA" id="ARBA00011076"/>
    </source>
</evidence>
<feature type="binding site" evidence="8">
    <location>
        <position position="287"/>
    </location>
    <ligand>
        <name>substrate</name>
    </ligand>
</feature>
<dbReference type="PROSITE" id="PS50222">
    <property type="entry name" value="EF_HAND_2"/>
    <property type="match status" value="1"/>
</dbReference>
<organism evidence="12 13">
    <name type="scientific">Streptomyces lasiicapitis</name>
    <dbReference type="NCBI Taxonomy" id="1923961"/>
    <lineage>
        <taxon>Bacteria</taxon>
        <taxon>Bacillati</taxon>
        <taxon>Actinomycetota</taxon>
        <taxon>Actinomycetes</taxon>
        <taxon>Kitasatosporales</taxon>
        <taxon>Streptomycetaceae</taxon>
        <taxon>Streptomyces</taxon>
    </lineage>
</organism>
<dbReference type="SUPFAM" id="SSF56601">
    <property type="entry name" value="beta-lactamase/transpeptidase-like"/>
    <property type="match status" value="1"/>
</dbReference>
<comment type="similarity">
    <text evidence="1 8">Belongs to the glutaminase family.</text>
</comment>
<keyword evidence="6 9" id="KW-0040">ANK repeat</keyword>
<dbReference type="PANTHER" id="PTHR12544">
    <property type="entry name" value="GLUTAMINASE"/>
    <property type="match status" value="1"/>
</dbReference>
<evidence type="ECO:0000256" key="3">
    <source>
        <dbReference type="ARBA" id="ARBA00012918"/>
    </source>
</evidence>
<accession>A0ABQ2LIZ9</accession>
<evidence type="ECO:0000256" key="10">
    <source>
        <dbReference type="SAM" id="MobiDB-lite"/>
    </source>
</evidence>
<dbReference type="HAMAP" id="MF_00313">
    <property type="entry name" value="Glutaminase"/>
    <property type="match status" value="1"/>
</dbReference>
<feature type="binding site" evidence="8">
    <location>
        <position position="208"/>
    </location>
    <ligand>
        <name>substrate</name>
    </ligand>
</feature>
<dbReference type="PROSITE" id="PS00018">
    <property type="entry name" value="EF_HAND_1"/>
    <property type="match status" value="1"/>
</dbReference>
<dbReference type="InterPro" id="IPR002048">
    <property type="entry name" value="EF_hand_dom"/>
</dbReference>
<dbReference type="Proteomes" id="UP000656881">
    <property type="component" value="Unassembled WGS sequence"/>
</dbReference>
<evidence type="ECO:0000256" key="5">
    <source>
        <dbReference type="ARBA" id="ARBA00022801"/>
    </source>
</evidence>
<dbReference type="InterPro" id="IPR012338">
    <property type="entry name" value="Beta-lactam/transpept-like"/>
</dbReference>
<dbReference type="EC" id="3.5.1.2" evidence="3 8"/>
<dbReference type="Gene3D" id="3.40.710.10">
    <property type="entry name" value="DD-peptidase/beta-lactamase superfamily"/>
    <property type="match status" value="1"/>
</dbReference>
<dbReference type="PROSITE" id="PS50297">
    <property type="entry name" value="ANK_REP_REGION"/>
    <property type="match status" value="1"/>
</dbReference>
<feature type="binding site" evidence="8">
    <location>
        <position position="261"/>
    </location>
    <ligand>
        <name>substrate</name>
    </ligand>
</feature>
<dbReference type="Gene3D" id="1.10.238.10">
    <property type="entry name" value="EF-hand"/>
    <property type="match status" value="1"/>
</dbReference>
<dbReference type="EMBL" id="BMNG01000001">
    <property type="protein sequence ID" value="GGO35455.1"/>
    <property type="molecule type" value="Genomic_DNA"/>
</dbReference>
<dbReference type="PANTHER" id="PTHR12544:SF29">
    <property type="entry name" value="GLUTAMINASE"/>
    <property type="match status" value="1"/>
</dbReference>
<reference evidence="13" key="1">
    <citation type="journal article" date="2019" name="Int. J. Syst. Evol. Microbiol.">
        <title>The Global Catalogue of Microorganisms (GCM) 10K type strain sequencing project: providing services to taxonomists for standard genome sequencing and annotation.</title>
        <authorList>
            <consortium name="The Broad Institute Genomics Platform"/>
            <consortium name="The Broad Institute Genome Sequencing Center for Infectious Disease"/>
            <person name="Wu L."/>
            <person name="Ma J."/>
        </authorList>
    </citation>
    <scope>NUCLEOTIDE SEQUENCE [LARGE SCALE GENOMIC DNA]</scope>
    <source>
        <strain evidence="13">CGMCC 4.7349</strain>
    </source>
</reference>
<comment type="caution">
    <text evidence="12">The sequence shown here is derived from an EMBL/GenBank/DDBJ whole genome shotgun (WGS) entry which is preliminary data.</text>
</comment>
<comment type="catalytic activity">
    <reaction evidence="7 8">
        <text>L-glutamine + H2O = L-glutamate + NH4(+)</text>
        <dbReference type="Rhea" id="RHEA:15889"/>
        <dbReference type="ChEBI" id="CHEBI:15377"/>
        <dbReference type="ChEBI" id="CHEBI:28938"/>
        <dbReference type="ChEBI" id="CHEBI:29985"/>
        <dbReference type="ChEBI" id="CHEBI:58359"/>
        <dbReference type="EC" id="3.5.1.2"/>
    </reaction>
</comment>
<evidence type="ECO:0000313" key="13">
    <source>
        <dbReference type="Proteomes" id="UP000656881"/>
    </source>
</evidence>
<evidence type="ECO:0000256" key="9">
    <source>
        <dbReference type="PROSITE-ProRule" id="PRU00023"/>
    </source>
</evidence>
<dbReference type="SUPFAM" id="SSF47473">
    <property type="entry name" value="EF-hand"/>
    <property type="match status" value="1"/>
</dbReference>
<dbReference type="Pfam" id="PF17959">
    <property type="entry name" value="EF-hand_14"/>
    <property type="match status" value="1"/>
</dbReference>
<dbReference type="SMART" id="SM00248">
    <property type="entry name" value="ANK"/>
    <property type="match status" value="2"/>
</dbReference>
<dbReference type="Pfam" id="PF12796">
    <property type="entry name" value="Ank_2"/>
    <property type="match status" value="1"/>
</dbReference>